<dbReference type="GO" id="GO:0000981">
    <property type="term" value="F:DNA-binding transcription factor activity, RNA polymerase II-specific"/>
    <property type="evidence" value="ECO:0007669"/>
    <property type="project" value="InterPro"/>
</dbReference>
<evidence type="ECO:0000313" key="9">
    <source>
        <dbReference type="Proteomes" id="UP000469559"/>
    </source>
</evidence>
<protein>
    <submittedName>
        <fullName evidence="8">Putative transcriptional regulatory protein</fullName>
    </submittedName>
</protein>
<sequence length="731" mass="81659">MRWNAVIDVSTNQTKASPQGNYDERMSGTHQVQMSSPTRGGHNGLNGSTNGPSVHDVSPPESTLSNTRSLSWLLASSLPNQERVCQLFQAYFTNIHPLRCFGFIHKPSMMEKLDLGITAEHHNSALLHAICALGAKFYALEYLYWHREFEWSHILSAGTGWALKARSLLCNSLSQISIENLMAAVLLEDYYIRVGDYMAAFMLSGTAARMVQGLQINLESSTDILCSESKPLLGATVRESRRRLMWSCFVMDSWVGSGVDQLTLLDESNIKVQLPCNERSFLQQIPCITETMAKGQILEFLPEDSKPVDPAANMGLIAYFIRISELRKKVLRFVKSVDLSQSSQLPDHEFATHYAAFIEWFESLPSTLHLNSRTIYIRKESNQLAALLLLHCAYHVTICDLYRVGNPQLLPSLMRHRFPKESSTEHQQFLSRCRKTCFDHAKEVARILEVAVQHGPKMLSDTWLPTVAYESIRIMLCQITGETDKGTDKYQCLLQEVLPLIKANMRALELMIPLFSTAGICHQAATKILRGAGLGPQIIEGTNFSDDNSRGINIEDPSIRDAHSHITPESVLNPLAIYSLARKNLDEEHTPEAVPAITSKASKFNSRSTILPAPQNQDCHLQNQTFPLLSSSMPRQYNEQFLPAPTESTSTCDMFIGLPPSDSWTASSIELDLGNHALDFMHPFNALSQQVETLQEGMGGRGLHSWSDSGINQGWDEDCNFVPHFPASGSM</sequence>
<evidence type="ECO:0000256" key="1">
    <source>
        <dbReference type="ARBA" id="ARBA00004123"/>
    </source>
</evidence>
<dbReference type="GO" id="GO:0005634">
    <property type="term" value="C:nucleus"/>
    <property type="evidence" value="ECO:0007669"/>
    <property type="project" value="UniProtKB-SubCell"/>
</dbReference>
<evidence type="ECO:0000256" key="2">
    <source>
        <dbReference type="ARBA" id="ARBA00022723"/>
    </source>
</evidence>
<dbReference type="EMBL" id="QGMF01000804">
    <property type="protein sequence ID" value="TVY13963.1"/>
    <property type="molecule type" value="Genomic_DNA"/>
</dbReference>
<keyword evidence="4" id="KW-0804">Transcription</keyword>
<evidence type="ECO:0000256" key="6">
    <source>
        <dbReference type="SAM" id="MobiDB-lite"/>
    </source>
</evidence>
<reference evidence="8 9" key="1">
    <citation type="submission" date="2018-05" db="EMBL/GenBank/DDBJ databases">
        <title>Whole genome sequencing for identification of molecular markers to develop diagnostic detection tools for the regulated plant pathogen Lachnellula willkommii.</title>
        <authorList>
            <person name="Giroux E."/>
            <person name="Bilodeau G."/>
        </authorList>
    </citation>
    <scope>NUCLEOTIDE SEQUENCE [LARGE SCALE GENOMIC DNA]</scope>
    <source>
        <strain evidence="8 9">CBS 203.66</strain>
    </source>
</reference>
<evidence type="ECO:0000256" key="5">
    <source>
        <dbReference type="ARBA" id="ARBA00023242"/>
    </source>
</evidence>
<dbReference type="Pfam" id="PF04082">
    <property type="entry name" value="Fungal_trans"/>
    <property type="match status" value="1"/>
</dbReference>
<feature type="compositionally biased region" description="Polar residues" evidence="6">
    <location>
        <begin position="9"/>
        <end position="20"/>
    </location>
</feature>
<dbReference type="GO" id="GO:0006351">
    <property type="term" value="P:DNA-templated transcription"/>
    <property type="evidence" value="ECO:0007669"/>
    <property type="project" value="InterPro"/>
</dbReference>
<dbReference type="Proteomes" id="UP000469559">
    <property type="component" value="Unassembled WGS sequence"/>
</dbReference>
<feature type="region of interest" description="Disordered" evidence="6">
    <location>
        <begin position="1"/>
        <end position="62"/>
    </location>
</feature>
<keyword evidence="5" id="KW-0539">Nucleus</keyword>
<comment type="subcellular location">
    <subcellularLocation>
        <location evidence="1">Nucleus</location>
    </subcellularLocation>
</comment>
<keyword evidence="3" id="KW-0805">Transcription regulation</keyword>
<comment type="caution">
    <text evidence="8">The sequence shown here is derived from an EMBL/GenBank/DDBJ whole genome shotgun (WGS) entry which is preliminary data.</text>
</comment>
<evidence type="ECO:0000256" key="3">
    <source>
        <dbReference type="ARBA" id="ARBA00023015"/>
    </source>
</evidence>
<gene>
    <name evidence="8" type="ORF">LARI1_G006651</name>
</gene>
<name>A0A8T9B675_9HELO</name>
<dbReference type="SMART" id="SM00906">
    <property type="entry name" value="Fungal_trans"/>
    <property type="match status" value="1"/>
</dbReference>
<keyword evidence="2" id="KW-0479">Metal-binding</keyword>
<dbReference type="AlphaFoldDB" id="A0A8T9B675"/>
<dbReference type="GO" id="GO:0008270">
    <property type="term" value="F:zinc ion binding"/>
    <property type="evidence" value="ECO:0007669"/>
    <property type="project" value="InterPro"/>
</dbReference>
<proteinExistence type="predicted"/>
<keyword evidence="9" id="KW-1185">Reference proteome</keyword>
<feature type="domain" description="Xylanolytic transcriptional activator regulatory" evidence="7">
    <location>
        <begin position="200"/>
        <end position="281"/>
    </location>
</feature>
<dbReference type="OrthoDB" id="4685598at2759"/>
<feature type="compositionally biased region" description="Polar residues" evidence="6">
    <location>
        <begin position="28"/>
        <end position="38"/>
    </location>
</feature>
<dbReference type="CDD" id="cd12148">
    <property type="entry name" value="fungal_TF_MHR"/>
    <property type="match status" value="1"/>
</dbReference>
<evidence type="ECO:0000313" key="8">
    <source>
        <dbReference type="EMBL" id="TVY13963.1"/>
    </source>
</evidence>
<accession>A0A8T9B675</accession>
<dbReference type="InterPro" id="IPR007219">
    <property type="entry name" value="XnlR_reg_dom"/>
</dbReference>
<organism evidence="8 9">
    <name type="scientific">Lachnellula arida</name>
    <dbReference type="NCBI Taxonomy" id="1316785"/>
    <lineage>
        <taxon>Eukaryota</taxon>
        <taxon>Fungi</taxon>
        <taxon>Dikarya</taxon>
        <taxon>Ascomycota</taxon>
        <taxon>Pezizomycotina</taxon>
        <taxon>Leotiomycetes</taxon>
        <taxon>Helotiales</taxon>
        <taxon>Lachnaceae</taxon>
        <taxon>Lachnellula</taxon>
    </lineage>
</organism>
<dbReference type="GO" id="GO:0003677">
    <property type="term" value="F:DNA binding"/>
    <property type="evidence" value="ECO:0007669"/>
    <property type="project" value="InterPro"/>
</dbReference>
<evidence type="ECO:0000256" key="4">
    <source>
        <dbReference type="ARBA" id="ARBA00023163"/>
    </source>
</evidence>
<dbReference type="PANTHER" id="PTHR47338">
    <property type="entry name" value="ZN(II)2CYS6 TRANSCRIPTION FACTOR (EUROFUNG)-RELATED"/>
    <property type="match status" value="1"/>
</dbReference>
<dbReference type="InterPro" id="IPR050815">
    <property type="entry name" value="TF_fung"/>
</dbReference>
<evidence type="ECO:0000259" key="7">
    <source>
        <dbReference type="SMART" id="SM00906"/>
    </source>
</evidence>
<dbReference type="PANTHER" id="PTHR47338:SF7">
    <property type="entry name" value="ZN(II)2CYS6 TRANSCRIPTION FACTOR (EUROFUNG)"/>
    <property type="match status" value="1"/>
</dbReference>